<keyword evidence="1" id="KW-0175">Coiled coil</keyword>
<feature type="region of interest" description="Disordered" evidence="2">
    <location>
        <begin position="189"/>
        <end position="215"/>
    </location>
</feature>
<evidence type="ECO:0000256" key="2">
    <source>
        <dbReference type="SAM" id="MobiDB-lite"/>
    </source>
</evidence>
<dbReference type="PANTHER" id="PTHR14362">
    <property type="entry name" value="COILED-COIL DOMAIN-CONTAINING PROTEIN 81"/>
    <property type="match status" value="1"/>
</dbReference>
<dbReference type="Pfam" id="PF14908">
    <property type="entry name" value="HU-CCDC81_euk_1"/>
    <property type="match status" value="1"/>
</dbReference>
<proteinExistence type="predicted"/>
<dbReference type="Proteomes" id="UP000007875">
    <property type="component" value="Unassembled WGS sequence"/>
</dbReference>
<reference evidence="4" key="3">
    <citation type="submission" date="2025-09" db="UniProtKB">
        <authorList>
            <consortium name="Ensembl"/>
        </authorList>
    </citation>
    <scope>IDENTIFICATION</scope>
</reference>
<name>H2ZFM7_CIOSA</name>
<evidence type="ECO:0000313" key="4">
    <source>
        <dbReference type="Ensembl" id="ENSCSAVP00000016393.1"/>
    </source>
</evidence>
<evidence type="ECO:0000259" key="3">
    <source>
        <dbReference type="Pfam" id="PF14908"/>
    </source>
</evidence>
<feature type="domain" description="CCDC81 HU" evidence="3">
    <location>
        <begin position="7"/>
        <end position="92"/>
    </location>
</feature>
<dbReference type="Ensembl" id="ENSCSAVT00000016574.1">
    <property type="protein sequence ID" value="ENSCSAVP00000016393.1"/>
    <property type="gene ID" value="ENSCSAVG00000009647.1"/>
</dbReference>
<evidence type="ECO:0000313" key="5">
    <source>
        <dbReference type="Proteomes" id="UP000007875"/>
    </source>
</evidence>
<reference evidence="5" key="1">
    <citation type="submission" date="2003-08" db="EMBL/GenBank/DDBJ databases">
        <authorList>
            <person name="Birren B."/>
            <person name="Nusbaum C."/>
            <person name="Abebe A."/>
            <person name="Abouelleil A."/>
            <person name="Adekoya E."/>
            <person name="Ait-zahra M."/>
            <person name="Allen N."/>
            <person name="Allen T."/>
            <person name="An P."/>
            <person name="Anderson M."/>
            <person name="Anderson S."/>
            <person name="Arachchi H."/>
            <person name="Armbruster J."/>
            <person name="Bachantsang P."/>
            <person name="Baldwin J."/>
            <person name="Barry A."/>
            <person name="Bayul T."/>
            <person name="Blitshsteyn B."/>
            <person name="Bloom T."/>
            <person name="Blye J."/>
            <person name="Boguslavskiy L."/>
            <person name="Borowsky M."/>
            <person name="Boukhgalter B."/>
            <person name="Brunache A."/>
            <person name="Butler J."/>
            <person name="Calixte N."/>
            <person name="Calvo S."/>
            <person name="Camarata J."/>
            <person name="Campo K."/>
            <person name="Chang J."/>
            <person name="Cheshatsang Y."/>
            <person name="Citroen M."/>
            <person name="Collymore A."/>
            <person name="Considine T."/>
            <person name="Cook A."/>
            <person name="Cooke P."/>
            <person name="Corum B."/>
            <person name="Cuomo C."/>
            <person name="David R."/>
            <person name="Dawoe T."/>
            <person name="Degray S."/>
            <person name="Dodge S."/>
            <person name="Dooley K."/>
            <person name="Dorje P."/>
            <person name="Dorjee K."/>
            <person name="Dorris L."/>
            <person name="Duffey N."/>
            <person name="Dupes A."/>
            <person name="Elkins T."/>
            <person name="Engels R."/>
            <person name="Erickson J."/>
            <person name="Farina A."/>
            <person name="Faro S."/>
            <person name="Ferreira P."/>
            <person name="Fischer H."/>
            <person name="Fitzgerald M."/>
            <person name="Foley K."/>
            <person name="Gage D."/>
            <person name="Galagan J."/>
            <person name="Gearin G."/>
            <person name="Gnerre S."/>
            <person name="Gnirke A."/>
            <person name="Goyette A."/>
            <person name="Graham J."/>
            <person name="Grandbois E."/>
            <person name="Gyaltsen K."/>
            <person name="Hafez N."/>
            <person name="Hagopian D."/>
            <person name="Hagos B."/>
            <person name="Hall J."/>
            <person name="Hatcher B."/>
            <person name="Heller A."/>
            <person name="Higgins H."/>
            <person name="Honan T."/>
            <person name="Horn A."/>
            <person name="Houde N."/>
            <person name="Hughes L."/>
            <person name="Hulme W."/>
            <person name="Husby E."/>
            <person name="Iliev I."/>
            <person name="Jaffe D."/>
            <person name="Jones C."/>
            <person name="Kamal M."/>
            <person name="Kamat A."/>
            <person name="Kamvysselis M."/>
            <person name="Karlsson E."/>
            <person name="Kells C."/>
            <person name="Kieu A."/>
            <person name="Kisner P."/>
            <person name="Kodira C."/>
            <person name="Kulbokas E."/>
            <person name="Labutti K."/>
            <person name="Lama D."/>
            <person name="Landers T."/>
            <person name="Leger J."/>
            <person name="Levine S."/>
            <person name="Lewis D."/>
            <person name="Lewis T."/>
            <person name="Lindblad-toh K."/>
            <person name="Liu X."/>
            <person name="Lokyitsang T."/>
            <person name="Lokyitsang Y."/>
            <person name="Lucien O."/>
            <person name="Lui A."/>
            <person name="Ma L.J."/>
            <person name="Mabbitt R."/>
            <person name="Macdonald J."/>
            <person name="Maclean C."/>
            <person name="Major J."/>
            <person name="Manning J."/>
            <person name="Marabella R."/>
            <person name="Maru K."/>
            <person name="Matthews C."/>
            <person name="Mauceli E."/>
            <person name="Mccarthy M."/>
            <person name="Mcdonough S."/>
            <person name="Mcghee T."/>
            <person name="Meldrim J."/>
            <person name="Meneus L."/>
            <person name="Mesirov J."/>
            <person name="Mihalev A."/>
            <person name="Mihova T."/>
            <person name="Mikkelsen T."/>
            <person name="Mlenga V."/>
            <person name="Moru K."/>
            <person name="Mozes J."/>
            <person name="Mulrain L."/>
            <person name="Munson G."/>
            <person name="Naylor J."/>
            <person name="Newes C."/>
            <person name="Nguyen C."/>
            <person name="Nguyen N."/>
            <person name="Nguyen T."/>
            <person name="Nicol R."/>
            <person name="Nielsen C."/>
            <person name="Nizzari M."/>
            <person name="Norbu C."/>
            <person name="Norbu N."/>
            <person name="O'donnell P."/>
            <person name="Okoawo O."/>
            <person name="O'leary S."/>
            <person name="Omotosho B."/>
            <person name="O'neill K."/>
            <person name="Osman S."/>
            <person name="Parker S."/>
            <person name="Perrin D."/>
            <person name="Phunkhang P."/>
            <person name="Piqani B."/>
            <person name="Purcell S."/>
            <person name="Rachupka T."/>
            <person name="Ramasamy U."/>
            <person name="Rameau R."/>
            <person name="Ray V."/>
            <person name="Raymond C."/>
            <person name="Retta R."/>
            <person name="Richardson S."/>
            <person name="Rise C."/>
            <person name="Rodriguez J."/>
            <person name="Rogers J."/>
            <person name="Rogov P."/>
            <person name="Rutman M."/>
            <person name="Schupbach R."/>
            <person name="Seaman C."/>
            <person name="Settipalli S."/>
            <person name="Sharpe T."/>
            <person name="Sheridan J."/>
            <person name="Sherpa N."/>
            <person name="Shi J."/>
            <person name="Smirnov S."/>
            <person name="Smith C."/>
            <person name="Sougnez C."/>
            <person name="Spencer B."/>
            <person name="Stalker J."/>
            <person name="Stange-thomann N."/>
            <person name="Stavropoulos S."/>
            <person name="Stetson K."/>
            <person name="Stone C."/>
            <person name="Stone S."/>
            <person name="Stubbs M."/>
            <person name="Talamas J."/>
            <person name="Tchuinga P."/>
            <person name="Tenzing P."/>
            <person name="Tesfaye S."/>
            <person name="Theodore J."/>
            <person name="Thoulutsang Y."/>
            <person name="Topham K."/>
            <person name="Towey S."/>
            <person name="Tsamla T."/>
            <person name="Tsomo N."/>
            <person name="Vallee D."/>
            <person name="Vassiliev H."/>
            <person name="Venkataraman V."/>
            <person name="Vinson J."/>
            <person name="Vo A."/>
            <person name="Wade C."/>
            <person name="Wang S."/>
            <person name="Wangchuk T."/>
            <person name="Wangdi T."/>
            <person name="Whittaker C."/>
            <person name="Wilkinson J."/>
            <person name="Wu Y."/>
            <person name="Wyman D."/>
            <person name="Yadav S."/>
            <person name="Yang S."/>
            <person name="Yang X."/>
            <person name="Yeager S."/>
            <person name="Yee E."/>
            <person name="Young G."/>
            <person name="Zainoun J."/>
            <person name="Zembeck L."/>
            <person name="Zimmer A."/>
            <person name="Zody M."/>
            <person name="Lander E."/>
        </authorList>
    </citation>
    <scope>NUCLEOTIDE SEQUENCE [LARGE SCALE GENOMIC DNA]</scope>
</reference>
<dbReference type="GO" id="GO:0005815">
    <property type="term" value="C:microtubule organizing center"/>
    <property type="evidence" value="ECO:0007669"/>
    <property type="project" value="TreeGrafter"/>
</dbReference>
<protein>
    <recommendedName>
        <fullName evidence="3">CCDC81 HU domain-containing protein</fullName>
    </recommendedName>
</protein>
<dbReference type="InterPro" id="IPR026295">
    <property type="entry name" value="CCD81"/>
</dbReference>
<dbReference type="GeneTree" id="ENSGT00390000011985"/>
<dbReference type="AlphaFoldDB" id="H2ZFM7"/>
<evidence type="ECO:0000256" key="1">
    <source>
        <dbReference type="SAM" id="Coils"/>
    </source>
</evidence>
<accession>H2ZFM7</accession>
<keyword evidence="5" id="KW-1185">Reference proteome</keyword>
<feature type="coiled-coil region" evidence="1">
    <location>
        <begin position="245"/>
        <end position="276"/>
    </location>
</feature>
<feature type="compositionally biased region" description="Polar residues" evidence="2">
    <location>
        <begin position="195"/>
        <end position="214"/>
    </location>
</feature>
<sequence>MPEVMHNLVADARKNRFSAIPNLSEEDIISVWDAVSEYVELQMCTQRGVHIPNLGTFTFTHKKMDIGNNKFILIQRPVFLLSEKFAQTHALQYTKHHTTGYYSVWDGILYGKWYIITIFYLKLKLLLLDNKIVKEPTESLSFSNHLLKVFTKQSSRKGMLDICFQELFSSPSAFNGDVVRRYERKTKKTKVPQVRVSTRPSRRGSQYTPVQCSTPGHHHRAGQELCYLCMQRSMRNVPVSFEEERRRKEQEQDALLQQYQQMKDQEAILMQQANQNGNRHVNQKVAAFNLGVAECLRGEKSKRNTDFKSYVFQNRPLTPLRFYKQGEYSKALESQVKMKYGRETRDKHDREFQERLEQVQLAEDLAAQREQFLKAKADQISQYQKALSAQIRSKPLPLPKAEPDSKEPIFGRFDATNEKLLEQRERSRNLLKSQLEMVSEKKKNSILQHLGKQKEESEMLQRTKLELIDDRINAHKRAYEMRKSLEHNWQSHHYDKIGREEEDKKRMRTPGMLLLQQTDKYKRCGQCERRTNNCGESNIWSESRYIPGSRLMV</sequence>
<dbReference type="InterPro" id="IPR028034">
    <property type="entry name" value="HU-CCDC81"/>
</dbReference>
<dbReference type="PANTHER" id="PTHR14362:SF2">
    <property type="entry name" value="COILED-COIL DOMAIN-CONTAINING PROTEIN 81"/>
    <property type="match status" value="1"/>
</dbReference>
<reference evidence="4" key="2">
    <citation type="submission" date="2025-08" db="UniProtKB">
        <authorList>
            <consortium name="Ensembl"/>
        </authorList>
    </citation>
    <scope>IDENTIFICATION</scope>
</reference>
<organism evidence="4 5">
    <name type="scientific">Ciona savignyi</name>
    <name type="common">Pacific transparent sea squirt</name>
    <dbReference type="NCBI Taxonomy" id="51511"/>
    <lineage>
        <taxon>Eukaryota</taxon>
        <taxon>Metazoa</taxon>
        <taxon>Chordata</taxon>
        <taxon>Tunicata</taxon>
        <taxon>Ascidiacea</taxon>
        <taxon>Phlebobranchia</taxon>
        <taxon>Cionidae</taxon>
        <taxon>Ciona</taxon>
    </lineage>
</organism>